<organism evidence="1 2">
    <name type="scientific">Spironucleus salmonicida</name>
    <dbReference type="NCBI Taxonomy" id="348837"/>
    <lineage>
        <taxon>Eukaryota</taxon>
        <taxon>Metamonada</taxon>
        <taxon>Diplomonadida</taxon>
        <taxon>Hexamitidae</taxon>
        <taxon>Hexamitinae</taxon>
        <taxon>Spironucleus</taxon>
    </lineage>
</organism>
<accession>A0A9P8LR22</accession>
<reference evidence="1 2" key="1">
    <citation type="journal article" date="2014" name="PLoS Genet.">
        <title>The Genome of Spironucleus salmonicida Highlights a Fish Pathogen Adapted to Fluctuating Environments.</title>
        <authorList>
            <person name="Xu F."/>
            <person name="Jerlstrom-Hultqvist J."/>
            <person name="Einarsson E."/>
            <person name="Astvaldsson A."/>
            <person name="Svard S.G."/>
            <person name="Andersson J.O."/>
        </authorList>
    </citation>
    <scope>NUCLEOTIDE SEQUENCE [LARGE SCALE GENOMIC DNA]</scope>
    <source>
        <strain evidence="1 2">ATCC 50377</strain>
    </source>
</reference>
<proteinExistence type="predicted"/>
<dbReference type="Proteomes" id="UP000018208">
    <property type="component" value="Unassembled WGS sequence"/>
</dbReference>
<dbReference type="AlphaFoldDB" id="A0A9P8LR22"/>
<dbReference type="KEGG" id="ssao:94298783"/>
<evidence type="ECO:0000313" key="1">
    <source>
        <dbReference type="EMBL" id="KAH0572649.1"/>
    </source>
</evidence>
<evidence type="ECO:0000313" key="2">
    <source>
        <dbReference type="Proteomes" id="UP000018208"/>
    </source>
</evidence>
<sequence length="124" mass="14511">MRSKLKFGSSLGLALQSIQPFSAHQSARVLTETQKLQNVQVESIQTEQLLIPTFNDSYSISSQLFLDEDKLQICRIYQFKDKVKDVNKELRKNLKKLQYITSIYKKEQIQLNKMLIESMQILKK</sequence>
<keyword evidence="2" id="KW-1185">Reference proteome</keyword>
<name>A0A9P8LR22_9EUKA</name>
<dbReference type="RefSeq" id="XP_067763422.1">
    <property type="nucleotide sequence ID" value="XM_067908601.1"/>
</dbReference>
<protein>
    <submittedName>
        <fullName evidence="1">Uncharacterized protein</fullName>
    </submittedName>
</protein>
<dbReference type="GeneID" id="94298783"/>
<comment type="caution">
    <text evidence="1">The sequence shown here is derived from an EMBL/GenBank/DDBJ whole genome shotgun (WGS) entry which is preliminary data.</text>
</comment>
<gene>
    <name evidence="1" type="ORF">SS50377_24760</name>
</gene>
<dbReference type="EMBL" id="AUWU02000005">
    <property type="protein sequence ID" value="KAH0572649.1"/>
    <property type="molecule type" value="Genomic_DNA"/>
</dbReference>